<accession>A0A371DJ49</accession>
<keyword evidence="3" id="KW-0349">Heme</keyword>
<protein>
    <submittedName>
        <fullName evidence="9">Cloroperoxidase</fullName>
    </submittedName>
</protein>
<evidence type="ECO:0000256" key="2">
    <source>
        <dbReference type="ARBA" id="ARBA00022559"/>
    </source>
</evidence>
<dbReference type="PROSITE" id="PS51405">
    <property type="entry name" value="HEME_HALOPEROXIDASE"/>
    <property type="match status" value="1"/>
</dbReference>
<keyword evidence="5" id="KW-0560">Oxidoreductase</keyword>
<keyword evidence="4" id="KW-0479">Metal-binding</keyword>
<dbReference type="SUPFAM" id="SSF47571">
    <property type="entry name" value="Cloroperoxidase"/>
    <property type="match status" value="1"/>
</dbReference>
<evidence type="ECO:0000256" key="6">
    <source>
        <dbReference type="ARBA" id="ARBA00023004"/>
    </source>
</evidence>
<proteinExistence type="inferred from homology"/>
<evidence type="ECO:0000256" key="7">
    <source>
        <dbReference type="ARBA" id="ARBA00025795"/>
    </source>
</evidence>
<evidence type="ECO:0000256" key="3">
    <source>
        <dbReference type="ARBA" id="ARBA00022617"/>
    </source>
</evidence>
<gene>
    <name evidence="9" type="ORF">OH76DRAFT_1400361</name>
</gene>
<evidence type="ECO:0000313" key="9">
    <source>
        <dbReference type="EMBL" id="RDX52559.1"/>
    </source>
</evidence>
<comment type="cofactor">
    <cofactor evidence="1">
        <name>heme b</name>
        <dbReference type="ChEBI" id="CHEBI:60344"/>
    </cofactor>
</comment>
<keyword evidence="2" id="KW-0575">Peroxidase</keyword>
<evidence type="ECO:0000256" key="4">
    <source>
        <dbReference type="ARBA" id="ARBA00022723"/>
    </source>
</evidence>
<dbReference type="EMBL" id="KZ857390">
    <property type="protein sequence ID" value="RDX52559.1"/>
    <property type="molecule type" value="Genomic_DNA"/>
</dbReference>
<feature type="domain" description="Heme haloperoxidase family profile" evidence="8">
    <location>
        <begin position="64"/>
        <end position="270"/>
    </location>
</feature>
<sequence>MSDPPFALIATKRVLMGLLSFIEGHLTSLLVFLVDLVLVVINLVTPDRPVGHVVPEGHPGTGGKWPAYVAPNQGDSRGSCPALNAMANHGILPHSGKNIKFKELSAAIRQTYNFGPTFCFFVPNYAATMLNRSYWTDSFDLADLDVHNCIEHDGSLVRLDAVEEPDQSKISRPLVERLLKAGTGPNGKLTAADLSRLLGQRRLESKKANPTFSQAPIHRFFASSNASTLLTVFGGEQQDIRTLLTEERLPDNWEPRVRHQMGLTMMEFNSSVLKVELGIREEVDGSLQAAGQERYGPGGKKAE</sequence>
<organism evidence="9 10">
    <name type="scientific">Lentinus brumalis</name>
    <dbReference type="NCBI Taxonomy" id="2498619"/>
    <lineage>
        <taxon>Eukaryota</taxon>
        <taxon>Fungi</taxon>
        <taxon>Dikarya</taxon>
        <taxon>Basidiomycota</taxon>
        <taxon>Agaricomycotina</taxon>
        <taxon>Agaricomycetes</taxon>
        <taxon>Polyporales</taxon>
        <taxon>Polyporaceae</taxon>
        <taxon>Lentinus</taxon>
    </lineage>
</organism>
<name>A0A371DJ49_9APHY</name>
<dbReference type="PANTHER" id="PTHR33577:SF18">
    <property type="entry name" value="HEME HALOPEROXIDASE FAMILY PROFILE DOMAIN-CONTAINING PROTEIN"/>
    <property type="match status" value="1"/>
</dbReference>
<keyword evidence="10" id="KW-1185">Reference proteome</keyword>
<evidence type="ECO:0000256" key="5">
    <source>
        <dbReference type="ARBA" id="ARBA00023002"/>
    </source>
</evidence>
<dbReference type="PANTHER" id="PTHR33577">
    <property type="entry name" value="STERIGMATOCYSTIN BIOSYNTHESIS PEROXIDASE STCC-RELATED"/>
    <property type="match status" value="1"/>
</dbReference>
<dbReference type="AlphaFoldDB" id="A0A371DJ49"/>
<dbReference type="Proteomes" id="UP000256964">
    <property type="component" value="Unassembled WGS sequence"/>
</dbReference>
<dbReference type="OrthoDB" id="407298at2759"/>
<dbReference type="STRING" id="139420.A0A371DJ49"/>
<dbReference type="InterPro" id="IPR000028">
    <property type="entry name" value="Chloroperoxidase"/>
</dbReference>
<dbReference type="Gene3D" id="1.10.489.10">
    <property type="entry name" value="Chloroperoxidase-like"/>
    <property type="match status" value="1"/>
</dbReference>
<dbReference type="InterPro" id="IPR036851">
    <property type="entry name" value="Chloroperoxidase-like_sf"/>
</dbReference>
<evidence type="ECO:0000313" key="10">
    <source>
        <dbReference type="Proteomes" id="UP000256964"/>
    </source>
</evidence>
<keyword evidence="6" id="KW-0408">Iron</keyword>
<comment type="similarity">
    <text evidence="7">Belongs to the chloroperoxidase family.</text>
</comment>
<evidence type="ECO:0000259" key="8">
    <source>
        <dbReference type="PROSITE" id="PS51405"/>
    </source>
</evidence>
<dbReference type="GO" id="GO:0046872">
    <property type="term" value="F:metal ion binding"/>
    <property type="evidence" value="ECO:0007669"/>
    <property type="project" value="UniProtKB-KW"/>
</dbReference>
<evidence type="ECO:0000256" key="1">
    <source>
        <dbReference type="ARBA" id="ARBA00001970"/>
    </source>
</evidence>
<reference evidence="9 10" key="1">
    <citation type="journal article" date="2018" name="Biotechnol. Biofuels">
        <title>Integrative visual omics of the white-rot fungus Polyporus brumalis exposes the biotechnological potential of its oxidative enzymes for delignifying raw plant biomass.</title>
        <authorList>
            <person name="Miyauchi S."/>
            <person name="Rancon A."/>
            <person name="Drula E."/>
            <person name="Hage H."/>
            <person name="Chaduli D."/>
            <person name="Favel A."/>
            <person name="Grisel S."/>
            <person name="Henrissat B."/>
            <person name="Herpoel-Gimbert I."/>
            <person name="Ruiz-Duenas F.J."/>
            <person name="Chevret D."/>
            <person name="Hainaut M."/>
            <person name="Lin J."/>
            <person name="Wang M."/>
            <person name="Pangilinan J."/>
            <person name="Lipzen A."/>
            <person name="Lesage-Meessen L."/>
            <person name="Navarro D."/>
            <person name="Riley R."/>
            <person name="Grigoriev I.V."/>
            <person name="Zhou S."/>
            <person name="Raouche S."/>
            <person name="Rosso M.N."/>
        </authorList>
    </citation>
    <scope>NUCLEOTIDE SEQUENCE [LARGE SCALE GENOMIC DNA]</scope>
    <source>
        <strain evidence="9 10">BRFM 1820</strain>
    </source>
</reference>
<dbReference type="Pfam" id="PF01328">
    <property type="entry name" value="Peroxidase_2"/>
    <property type="match status" value="1"/>
</dbReference>
<dbReference type="GO" id="GO:0004601">
    <property type="term" value="F:peroxidase activity"/>
    <property type="evidence" value="ECO:0007669"/>
    <property type="project" value="UniProtKB-KW"/>
</dbReference>